<dbReference type="RefSeq" id="WP_298403441.1">
    <property type="nucleotide sequence ID" value="NZ_JBFSHR010000064.1"/>
</dbReference>
<keyword evidence="1" id="KW-0732">Signal</keyword>
<dbReference type="PROSITE" id="PS51257">
    <property type="entry name" value="PROKAR_LIPOPROTEIN"/>
    <property type="match status" value="1"/>
</dbReference>
<protein>
    <recommendedName>
        <fullName evidence="4">Glycoside hydrolase family 5 domain-containing protein</fullName>
    </recommendedName>
</protein>
<dbReference type="EMBL" id="JBFSHR010000064">
    <property type="protein sequence ID" value="MEX6430592.1"/>
    <property type="molecule type" value="Genomic_DNA"/>
</dbReference>
<organism evidence="2 3">
    <name type="scientific">Ferrimicrobium acidiphilum</name>
    <dbReference type="NCBI Taxonomy" id="121039"/>
    <lineage>
        <taxon>Bacteria</taxon>
        <taxon>Bacillati</taxon>
        <taxon>Actinomycetota</taxon>
        <taxon>Acidimicrobiia</taxon>
        <taxon>Acidimicrobiales</taxon>
        <taxon>Acidimicrobiaceae</taxon>
        <taxon>Ferrimicrobium</taxon>
    </lineage>
</organism>
<comment type="caution">
    <text evidence="2">The sequence shown here is derived from an EMBL/GenBank/DDBJ whole genome shotgun (WGS) entry which is preliminary data.</text>
</comment>
<evidence type="ECO:0000313" key="3">
    <source>
        <dbReference type="Proteomes" id="UP001560267"/>
    </source>
</evidence>
<sequence length="290" mass="30134">MRGRFLIVVVLVAAVGLASCGSQVQHHAVQTQSTQVSNGLFGKLHWLVAASGLRKIAAVAGQGYVRKYFDTSNTTIIAPSVVPKELEGWTAGYAADVKSLAGFNSVADARGSHRFVLFDPEHWAYTPLAEQANPLSTASAVAAKAQALGVNVISAPAVDLSKVVAPGSDIWDGYLSSGIVTAYAKYATGIDIQAQGLEGRPSVYSSFVSRAAAEARQANPDVLVYAGISTNPSGQQVSAATIVQDIEATQGFVYGYWLNVPSGGEACPRCGIAQPQVAVAVVNRLVALSG</sequence>
<feature type="chain" id="PRO_5045611555" description="Glycoside hydrolase family 5 domain-containing protein" evidence="1">
    <location>
        <begin position="25"/>
        <end position="290"/>
    </location>
</feature>
<keyword evidence="3" id="KW-1185">Reference proteome</keyword>
<gene>
    <name evidence="2" type="ORF">AB6A68_12220</name>
</gene>
<accession>A0ABV3Y4U8</accession>
<dbReference type="Proteomes" id="UP001560267">
    <property type="component" value="Unassembled WGS sequence"/>
</dbReference>
<evidence type="ECO:0000313" key="2">
    <source>
        <dbReference type="EMBL" id="MEX6430592.1"/>
    </source>
</evidence>
<proteinExistence type="predicted"/>
<evidence type="ECO:0000256" key="1">
    <source>
        <dbReference type="SAM" id="SignalP"/>
    </source>
</evidence>
<evidence type="ECO:0008006" key="4">
    <source>
        <dbReference type="Google" id="ProtNLM"/>
    </source>
</evidence>
<feature type="signal peptide" evidence="1">
    <location>
        <begin position="1"/>
        <end position="24"/>
    </location>
</feature>
<reference evidence="2 3" key="1">
    <citation type="submission" date="2024-07" db="EMBL/GenBank/DDBJ databases">
        <title>Draft Genome Sequence of Ferrimicrobium acidiphilum Strain YE2023, Isolated from a Pulp of Bioleach Reactor.</title>
        <authorList>
            <person name="Elkina Y.A."/>
            <person name="Bulaeva A.G."/>
            <person name="Beletsky A.V."/>
            <person name="Mardanov A.V."/>
        </authorList>
    </citation>
    <scope>NUCLEOTIDE SEQUENCE [LARGE SCALE GENOMIC DNA]</scope>
    <source>
        <strain evidence="2 3">YE2023</strain>
    </source>
</reference>
<name>A0ABV3Y4U8_9ACTN</name>